<dbReference type="OrthoDB" id="543156at2759"/>
<evidence type="ECO:0000313" key="1">
    <source>
        <dbReference type="EMBL" id="JAG79113.1"/>
    </source>
</evidence>
<dbReference type="InterPro" id="IPR029062">
    <property type="entry name" value="Class_I_gatase-like"/>
</dbReference>
<dbReference type="Proteomes" id="UP000694866">
    <property type="component" value="Unplaced"/>
</dbReference>
<dbReference type="KEGG" id="fas:105271182"/>
<organism evidence="1">
    <name type="scientific">Fopius arisanus</name>
    <dbReference type="NCBI Taxonomy" id="64838"/>
    <lineage>
        <taxon>Eukaryota</taxon>
        <taxon>Metazoa</taxon>
        <taxon>Ecdysozoa</taxon>
        <taxon>Arthropoda</taxon>
        <taxon>Hexapoda</taxon>
        <taxon>Insecta</taxon>
        <taxon>Pterygota</taxon>
        <taxon>Neoptera</taxon>
        <taxon>Endopterygota</taxon>
        <taxon>Hymenoptera</taxon>
        <taxon>Apocrita</taxon>
        <taxon>Ichneumonoidea</taxon>
        <taxon>Braconidae</taxon>
        <taxon>Opiinae</taxon>
        <taxon>Fopius</taxon>
    </lineage>
</organism>
<proteinExistence type="predicted"/>
<accession>A0A0C9RQ78</accession>
<protein>
    <submittedName>
        <fullName evidence="1 3">ES1 protein</fullName>
    </submittedName>
</protein>
<reference evidence="3" key="2">
    <citation type="submission" date="2025-04" db="UniProtKB">
        <authorList>
            <consortium name="RefSeq"/>
        </authorList>
    </citation>
    <scope>IDENTIFICATION</scope>
    <source>
        <strain evidence="3">USDA-PBARC FA_bdor</strain>
        <tissue evidence="3">Whole organism</tissue>
    </source>
</reference>
<dbReference type="GeneID" id="105271182"/>
<evidence type="ECO:0000313" key="2">
    <source>
        <dbReference type="Proteomes" id="UP000694866"/>
    </source>
</evidence>
<dbReference type="EMBL" id="GBYB01009346">
    <property type="protein sequence ID" value="JAG79113.1"/>
    <property type="molecule type" value="Transcribed_RNA"/>
</dbReference>
<gene>
    <name evidence="1" type="primary">ES1</name>
    <name evidence="3" type="synonym">LOC105271182</name>
    <name evidence="1" type="ORF">g.6244</name>
</gene>
<dbReference type="PANTHER" id="PTHR10224">
    <property type="entry name" value="ES1 PROTEIN HOMOLOG, MITOCHONDRIAL"/>
    <property type="match status" value="1"/>
</dbReference>
<name>A0A0C9RQ78_9HYME</name>
<dbReference type="SUPFAM" id="SSF52317">
    <property type="entry name" value="Class I glutamine amidotransferase-like"/>
    <property type="match status" value="1"/>
</dbReference>
<keyword evidence="2" id="KW-1185">Reference proteome</keyword>
<dbReference type="NCBIfam" id="NF008747">
    <property type="entry name" value="PRK11780.1"/>
    <property type="match status" value="1"/>
</dbReference>
<evidence type="ECO:0000313" key="3">
    <source>
        <dbReference type="RefSeq" id="XP_011310863.1"/>
    </source>
</evidence>
<dbReference type="RefSeq" id="XP_011310863.1">
    <property type="nucleotide sequence ID" value="XM_011312561.1"/>
</dbReference>
<dbReference type="Gene3D" id="3.40.50.880">
    <property type="match status" value="1"/>
</dbReference>
<dbReference type="AlphaFoldDB" id="A0A0C9RQ78"/>
<accession>A0A9R1TL68</accession>
<dbReference type="PANTHER" id="PTHR10224:SF12">
    <property type="entry name" value="GLYOXALASE ELBB"/>
    <property type="match status" value="1"/>
</dbReference>
<reference evidence="1" key="1">
    <citation type="submission" date="2015-01" db="EMBL/GenBank/DDBJ databases">
        <title>Transcriptome Assembly of Fopius arisanus.</title>
        <authorList>
            <person name="Geib S."/>
        </authorList>
    </citation>
    <scope>NUCLEOTIDE SEQUENCE</scope>
</reference>
<sequence length="264" mass="28968">MLRSMSHILRTLTPKCNPQFDLYSTTSNKTMKETCDPIPVIVVLCGCGGLDGTEISESISLAINLSHHNFYPKFFAPDMEICGVVDHLTKEPDTCGEPRNALVEAARLARSSIKSLSDCQSQCGAALIIPGGFGAARTMSDFASKGAECALIPDLRRVIEEFNCEKKPIGTMCIASALVPRVLQGVKVTLGKDGCKDDWPYAEAIRRVKDMGAKVEEQDVKGVTYCEQYNVYSTPAWMYGKATYDEIHQGIGNMIAEMKKKIVR</sequence>